<dbReference type="AlphaFoldDB" id="A0A1I4RD41"/>
<dbReference type="EMBL" id="FOUB01000032">
    <property type="protein sequence ID" value="SFM49853.1"/>
    <property type="molecule type" value="Genomic_DNA"/>
</dbReference>
<evidence type="ECO:0000313" key="1">
    <source>
        <dbReference type="EMBL" id="SFM49853.1"/>
    </source>
</evidence>
<organism evidence="1 2">
    <name type="scientific">Nitrosomonas communis</name>
    <dbReference type="NCBI Taxonomy" id="44574"/>
    <lineage>
        <taxon>Bacteria</taxon>
        <taxon>Pseudomonadati</taxon>
        <taxon>Pseudomonadota</taxon>
        <taxon>Betaproteobacteria</taxon>
        <taxon>Nitrosomonadales</taxon>
        <taxon>Nitrosomonadaceae</taxon>
        <taxon>Nitrosomonas</taxon>
    </lineage>
</organism>
<dbReference type="RefSeq" id="WP_074905805.1">
    <property type="nucleotide sequence ID" value="NZ_FOUB01000032.1"/>
</dbReference>
<name>A0A1I4RD41_9PROT</name>
<evidence type="ECO:0000313" key="2">
    <source>
        <dbReference type="Proteomes" id="UP000183287"/>
    </source>
</evidence>
<protein>
    <submittedName>
        <fullName evidence="1">Uncharacterized protein</fullName>
    </submittedName>
</protein>
<sequence length="291" mass="31890">MSLRKETQSYFDLTATNHSQIVALVKADPNLDPNALIMSLTMEDGSIWQQGKPLDVFRTTSLYHSMHNGNYVFPYRFSLDPNGNGWTMAAWGPTGNFDLTRVKAWELFFNNLGQGEHTVLLGSIDTMDTMASSLIQAGSTFSATGQTQWLARSFSSIGVVADISSGGSVGDSLSIASESIGALGLGFNLEVANSYVNPSSDAVVFKLTTRDGKIWQQTYDLPQIGRSIFRIYTFCPPPSMARPDPNDMRCQNILGGFYGINPADITMWEITLNSPPAEEYKIGINLITTIQ</sequence>
<gene>
    <name evidence="1" type="ORF">SAMN05421863_10323</name>
</gene>
<keyword evidence="2" id="KW-1185">Reference proteome</keyword>
<dbReference type="Proteomes" id="UP000183287">
    <property type="component" value="Unassembled WGS sequence"/>
</dbReference>
<dbReference type="OrthoDB" id="8553044at2"/>
<reference evidence="2" key="1">
    <citation type="submission" date="2016-10" db="EMBL/GenBank/DDBJ databases">
        <authorList>
            <person name="Varghese N."/>
            <person name="Submissions S."/>
        </authorList>
    </citation>
    <scope>NUCLEOTIDE SEQUENCE [LARGE SCALE GENOMIC DNA]</scope>
    <source>
        <strain evidence="2">Nm44</strain>
    </source>
</reference>
<accession>A0A1I4RD41</accession>
<proteinExistence type="predicted"/>